<dbReference type="AlphaFoldDB" id="A0A386RD97"/>
<feature type="compositionally biased region" description="Polar residues" evidence="1">
    <location>
        <begin position="81"/>
        <end position="94"/>
    </location>
</feature>
<proteinExistence type="predicted"/>
<protein>
    <submittedName>
        <fullName evidence="2">Uncharacterized protein</fullName>
    </submittedName>
</protein>
<feature type="region of interest" description="Disordered" evidence="1">
    <location>
        <begin position="64"/>
        <end position="127"/>
    </location>
</feature>
<accession>A0A386RD97</accession>
<reference evidence="2 3" key="1">
    <citation type="submission" date="2016-10" db="EMBL/GenBank/DDBJ databases">
        <title>Complete genomic sequencing of Lactobacillus helveticus LH99 and comparative genome analysis.</title>
        <authorList>
            <person name="Li N."/>
            <person name="You C."/>
            <person name="Liu Z."/>
        </authorList>
    </citation>
    <scope>NUCLEOTIDE SEQUENCE [LARGE SCALE GENOMIC DNA]</scope>
    <source>
        <strain evidence="2 3">LH99</strain>
    </source>
</reference>
<sequence length="127" mass="13725">MKNIPATKVTEEDITKTVTYASNGHIIPVDSNDQPIPGAEHPIFSTDPDDPTKVIDGRILVVPGYKPEQGKPNDPVAPAKNPSQNVNVSYIKESTQPPAPDNPTPQPTPTPEPKKPETRNSKDSRKG</sequence>
<gene>
    <name evidence="2" type="ORF">BC335_0489</name>
</gene>
<dbReference type="Proteomes" id="UP000267794">
    <property type="component" value="Chromosome"/>
</dbReference>
<dbReference type="RefSeq" id="WP_120357184.1">
    <property type="nucleotide sequence ID" value="NZ_CP017982.1"/>
</dbReference>
<evidence type="ECO:0000313" key="2">
    <source>
        <dbReference type="EMBL" id="AYE61019.1"/>
    </source>
</evidence>
<feature type="compositionally biased region" description="Basic and acidic residues" evidence="1">
    <location>
        <begin position="112"/>
        <end position="127"/>
    </location>
</feature>
<feature type="compositionally biased region" description="Pro residues" evidence="1">
    <location>
        <begin position="97"/>
        <end position="111"/>
    </location>
</feature>
<name>A0A386RD97_LACHE</name>
<organism evidence="2 3">
    <name type="scientific">Lactobacillus helveticus</name>
    <name type="common">Lactobacillus suntoryeus</name>
    <dbReference type="NCBI Taxonomy" id="1587"/>
    <lineage>
        <taxon>Bacteria</taxon>
        <taxon>Bacillati</taxon>
        <taxon>Bacillota</taxon>
        <taxon>Bacilli</taxon>
        <taxon>Lactobacillales</taxon>
        <taxon>Lactobacillaceae</taxon>
        <taxon>Lactobacillus</taxon>
    </lineage>
</organism>
<feature type="region of interest" description="Disordered" evidence="1">
    <location>
        <begin position="25"/>
        <end position="52"/>
    </location>
</feature>
<evidence type="ECO:0000256" key="1">
    <source>
        <dbReference type="SAM" id="MobiDB-lite"/>
    </source>
</evidence>
<dbReference type="EMBL" id="CP017982">
    <property type="protein sequence ID" value="AYE61019.1"/>
    <property type="molecule type" value="Genomic_DNA"/>
</dbReference>
<evidence type="ECO:0000313" key="3">
    <source>
        <dbReference type="Proteomes" id="UP000267794"/>
    </source>
</evidence>